<protein>
    <recommendedName>
        <fullName evidence="3">ArsR family transcriptional regulator</fullName>
    </recommendedName>
</protein>
<proteinExistence type="predicted"/>
<dbReference type="SUPFAM" id="SSF46785">
    <property type="entry name" value="Winged helix' DNA-binding domain"/>
    <property type="match status" value="1"/>
</dbReference>
<dbReference type="OrthoDB" id="85992at2157"/>
<sequence>MKKLVKLFKMTRGEEKIKVGRKILRELAKFSYEEPFWKAVTEKLGISERDVKDIMLFLEDAGVLRIRKSRDGRRLYVLTLRELREHPVTLDKWLG</sequence>
<dbReference type="Proteomes" id="UP000008386">
    <property type="component" value="Chromosome"/>
</dbReference>
<evidence type="ECO:0000313" key="1">
    <source>
        <dbReference type="EMBL" id="AEH24627.1"/>
    </source>
</evidence>
<dbReference type="STRING" id="529709.PYCH_09420"/>
<dbReference type="eggNOG" id="arCOG05804">
    <property type="taxonomic scope" value="Archaea"/>
</dbReference>
<accession>F8AEB5</accession>
<name>F8AEB5_PYRYC</name>
<reference evidence="1 2" key="1">
    <citation type="journal article" date="2011" name="J. Bacteriol.">
        <title>Complete genome sequence of the obligate piezophilic hyperthermophilic archaeon Pyrococcus yayanosii CH1.</title>
        <authorList>
            <person name="Jun X."/>
            <person name="Lupeng L."/>
            <person name="Minjuan X."/>
            <person name="Oger P."/>
            <person name="Fengping W."/>
            <person name="Jebbar M."/>
            <person name="Xiang X."/>
        </authorList>
    </citation>
    <scope>NUCLEOTIDE SEQUENCE [LARGE SCALE GENOMIC DNA]</scope>
    <source>
        <strain evidence="2">CH1 / JCM 16557</strain>
    </source>
</reference>
<evidence type="ECO:0000313" key="2">
    <source>
        <dbReference type="Proteomes" id="UP000008386"/>
    </source>
</evidence>
<dbReference type="GeneID" id="10837517"/>
<dbReference type="RefSeq" id="WP_013905684.1">
    <property type="nucleotide sequence ID" value="NC_015680.1"/>
</dbReference>
<organism evidence="1 2">
    <name type="scientific">Pyrococcus yayanosii (strain CH1 / JCM 16557)</name>
    <dbReference type="NCBI Taxonomy" id="529709"/>
    <lineage>
        <taxon>Archaea</taxon>
        <taxon>Methanobacteriati</taxon>
        <taxon>Methanobacteriota</taxon>
        <taxon>Thermococci</taxon>
        <taxon>Thermococcales</taxon>
        <taxon>Thermococcaceae</taxon>
        <taxon>Pyrococcus</taxon>
    </lineage>
</organism>
<keyword evidence="2" id="KW-1185">Reference proteome</keyword>
<dbReference type="AlphaFoldDB" id="F8AEB5"/>
<dbReference type="EMBL" id="CP002779">
    <property type="protein sequence ID" value="AEH24627.1"/>
    <property type="molecule type" value="Genomic_DNA"/>
</dbReference>
<dbReference type="InterPro" id="IPR036390">
    <property type="entry name" value="WH_DNA-bd_sf"/>
</dbReference>
<dbReference type="HOGENOM" id="CLU_2313945_0_0_2"/>
<gene>
    <name evidence="1" type="ordered locus">PYCH_09420</name>
</gene>
<dbReference type="KEGG" id="pya:PYCH_09420"/>
<evidence type="ECO:0008006" key="3">
    <source>
        <dbReference type="Google" id="ProtNLM"/>
    </source>
</evidence>